<feature type="chain" id="PRO_5037727403" evidence="2">
    <location>
        <begin position="20"/>
        <end position="183"/>
    </location>
</feature>
<organism evidence="4 5">
    <name type="scientific">Fulvivirga sediminis</name>
    <dbReference type="NCBI Taxonomy" id="2803949"/>
    <lineage>
        <taxon>Bacteria</taxon>
        <taxon>Pseudomonadati</taxon>
        <taxon>Bacteroidota</taxon>
        <taxon>Cytophagia</taxon>
        <taxon>Cytophagales</taxon>
        <taxon>Fulvivirgaceae</taxon>
        <taxon>Fulvivirga</taxon>
    </lineage>
</organism>
<dbReference type="InterPro" id="IPR021782">
    <property type="entry name" value="DUF3347"/>
</dbReference>
<keyword evidence="5" id="KW-1185">Reference proteome</keyword>
<reference evidence="4" key="1">
    <citation type="submission" date="2021-01" db="EMBL/GenBank/DDBJ databases">
        <title>Fulvivirga kasyanovii gen. nov., sp nov., a novel member of the phylum Bacteroidetes isolated from seawater in a mussel farm.</title>
        <authorList>
            <person name="Zhao L.-H."/>
            <person name="Wang Z.-J."/>
        </authorList>
    </citation>
    <scope>NUCLEOTIDE SEQUENCE</scope>
    <source>
        <strain evidence="4">2943</strain>
    </source>
</reference>
<dbReference type="RefSeq" id="WP_202244064.1">
    <property type="nucleotide sequence ID" value="NZ_JAESIY010000004.1"/>
</dbReference>
<keyword evidence="2" id="KW-0732">Signal</keyword>
<dbReference type="Pfam" id="PF11827">
    <property type="entry name" value="DUF3347"/>
    <property type="match status" value="1"/>
</dbReference>
<evidence type="ECO:0000313" key="4">
    <source>
        <dbReference type="EMBL" id="MBL3656275.1"/>
    </source>
</evidence>
<name>A0A937K0G1_9BACT</name>
<dbReference type="PROSITE" id="PS51257">
    <property type="entry name" value="PROKAR_LIPOPROTEIN"/>
    <property type="match status" value="1"/>
</dbReference>
<evidence type="ECO:0000256" key="2">
    <source>
        <dbReference type="SAM" id="SignalP"/>
    </source>
</evidence>
<dbReference type="EMBL" id="JAESIY010000004">
    <property type="protein sequence ID" value="MBL3656275.1"/>
    <property type="molecule type" value="Genomic_DNA"/>
</dbReference>
<dbReference type="AlphaFoldDB" id="A0A937K0G1"/>
<accession>A0A937K0G1</accession>
<evidence type="ECO:0000313" key="5">
    <source>
        <dbReference type="Proteomes" id="UP000659388"/>
    </source>
</evidence>
<proteinExistence type="predicted"/>
<sequence length="183" mass="20129">MKSLLTLLFASIFTISLVACEGSKKETSSTEEAEVTAEEVSEEIEQEGDISKEEAQKVLVSYMKVKDALVQGDVEQASSAASEIAAVLKTKGISTAEAIYAAAQNIANEKDIAAQRKFFNGLSEHTYNLVKSTKANESTVYRQFCPMAFNNEGAYWLSMEEQVNNPYFGDKMLHCGKVEETIE</sequence>
<feature type="domain" description="DUF3347" evidence="3">
    <location>
        <begin position="58"/>
        <end position="137"/>
    </location>
</feature>
<gene>
    <name evidence="4" type="ORF">JL102_09050</name>
</gene>
<evidence type="ECO:0000256" key="1">
    <source>
        <dbReference type="SAM" id="MobiDB-lite"/>
    </source>
</evidence>
<feature type="signal peptide" evidence="2">
    <location>
        <begin position="1"/>
        <end position="19"/>
    </location>
</feature>
<feature type="compositionally biased region" description="Acidic residues" evidence="1">
    <location>
        <begin position="29"/>
        <end position="48"/>
    </location>
</feature>
<dbReference type="Proteomes" id="UP000659388">
    <property type="component" value="Unassembled WGS sequence"/>
</dbReference>
<evidence type="ECO:0000259" key="3">
    <source>
        <dbReference type="Pfam" id="PF11827"/>
    </source>
</evidence>
<feature type="region of interest" description="Disordered" evidence="1">
    <location>
        <begin position="27"/>
        <end position="48"/>
    </location>
</feature>
<protein>
    <submittedName>
        <fullName evidence="4">DUF3347 domain-containing protein</fullName>
    </submittedName>
</protein>
<comment type="caution">
    <text evidence="4">The sequence shown here is derived from an EMBL/GenBank/DDBJ whole genome shotgun (WGS) entry which is preliminary data.</text>
</comment>